<dbReference type="Pfam" id="PF20152">
    <property type="entry name" value="DUF6534"/>
    <property type="match status" value="1"/>
</dbReference>
<keyword evidence="1" id="KW-0812">Transmembrane</keyword>
<dbReference type="PANTHER" id="PTHR40465">
    <property type="entry name" value="CHROMOSOME 1, WHOLE GENOME SHOTGUN SEQUENCE"/>
    <property type="match status" value="1"/>
</dbReference>
<evidence type="ECO:0000313" key="4">
    <source>
        <dbReference type="Proteomes" id="UP000076871"/>
    </source>
</evidence>
<organism evidence="3 4">
    <name type="scientific">Laetiporus sulphureus 93-53</name>
    <dbReference type="NCBI Taxonomy" id="1314785"/>
    <lineage>
        <taxon>Eukaryota</taxon>
        <taxon>Fungi</taxon>
        <taxon>Dikarya</taxon>
        <taxon>Basidiomycota</taxon>
        <taxon>Agaricomycotina</taxon>
        <taxon>Agaricomycetes</taxon>
        <taxon>Polyporales</taxon>
        <taxon>Laetiporus</taxon>
    </lineage>
</organism>
<feature type="domain" description="DUF6534" evidence="2">
    <location>
        <begin position="88"/>
        <end position="173"/>
    </location>
</feature>
<evidence type="ECO:0000259" key="2">
    <source>
        <dbReference type="Pfam" id="PF20152"/>
    </source>
</evidence>
<sequence>MFRLIPRSYLKDPLEEAMAGIIGLQVQLFYAWRIRQLTGKKWLVGLIVALSVISCLMALGMSIGIAFRPEITDLNHYKQFVSTWLASAACADITICVSLIYHLHTRRTGLRRTDTLITRIIQLTMSNGVLTSSFALTAVIVFFIDSGGLHLAFVYTLCKLYSNSMMSSLNSRDMLSTVLTAPDSTFQVAPPPMDSNRLVFRDANSSTTQVVVDPESHEMIDMSCRVLDLSGDTASDLKVEAVV</sequence>
<evidence type="ECO:0000256" key="1">
    <source>
        <dbReference type="SAM" id="Phobius"/>
    </source>
</evidence>
<evidence type="ECO:0000313" key="3">
    <source>
        <dbReference type="EMBL" id="KZT07795.1"/>
    </source>
</evidence>
<dbReference type="RefSeq" id="XP_040765535.1">
    <property type="nucleotide sequence ID" value="XM_040914367.1"/>
</dbReference>
<name>A0A165EUM3_9APHY</name>
<dbReference type="PANTHER" id="PTHR40465:SF1">
    <property type="entry name" value="DUF6534 DOMAIN-CONTAINING PROTEIN"/>
    <property type="match status" value="1"/>
</dbReference>
<reference evidence="3 4" key="1">
    <citation type="journal article" date="2016" name="Mol. Biol. Evol.">
        <title>Comparative Genomics of Early-Diverging Mushroom-Forming Fungi Provides Insights into the Origins of Lignocellulose Decay Capabilities.</title>
        <authorList>
            <person name="Nagy L.G."/>
            <person name="Riley R."/>
            <person name="Tritt A."/>
            <person name="Adam C."/>
            <person name="Daum C."/>
            <person name="Floudas D."/>
            <person name="Sun H."/>
            <person name="Yadav J.S."/>
            <person name="Pangilinan J."/>
            <person name="Larsson K.H."/>
            <person name="Matsuura K."/>
            <person name="Barry K."/>
            <person name="Labutti K."/>
            <person name="Kuo R."/>
            <person name="Ohm R.A."/>
            <person name="Bhattacharya S.S."/>
            <person name="Shirouzu T."/>
            <person name="Yoshinaga Y."/>
            <person name="Martin F.M."/>
            <person name="Grigoriev I.V."/>
            <person name="Hibbett D.S."/>
        </authorList>
    </citation>
    <scope>NUCLEOTIDE SEQUENCE [LARGE SCALE GENOMIC DNA]</scope>
    <source>
        <strain evidence="3 4">93-53</strain>
    </source>
</reference>
<keyword evidence="1" id="KW-1133">Transmembrane helix</keyword>
<dbReference type="GeneID" id="63831394"/>
<feature type="transmembrane region" description="Helical" evidence="1">
    <location>
        <begin position="42"/>
        <end position="67"/>
    </location>
</feature>
<dbReference type="STRING" id="1314785.A0A165EUM3"/>
<dbReference type="InParanoid" id="A0A165EUM3"/>
<keyword evidence="1" id="KW-0472">Membrane</keyword>
<keyword evidence="4" id="KW-1185">Reference proteome</keyword>
<feature type="transmembrane region" description="Helical" evidence="1">
    <location>
        <begin position="124"/>
        <end position="144"/>
    </location>
</feature>
<dbReference type="InterPro" id="IPR045339">
    <property type="entry name" value="DUF6534"/>
</dbReference>
<accession>A0A165EUM3</accession>
<dbReference type="AlphaFoldDB" id="A0A165EUM3"/>
<gene>
    <name evidence="3" type="ORF">LAESUDRAFT_812024</name>
</gene>
<feature type="transmembrane region" description="Helical" evidence="1">
    <location>
        <begin position="79"/>
        <end position="103"/>
    </location>
</feature>
<proteinExistence type="predicted"/>
<protein>
    <recommendedName>
        <fullName evidence="2">DUF6534 domain-containing protein</fullName>
    </recommendedName>
</protein>
<dbReference type="EMBL" id="KV427618">
    <property type="protein sequence ID" value="KZT07795.1"/>
    <property type="molecule type" value="Genomic_DNA"/>
</dbReference>
<dbReference type="Proteomes" id="UP000076871">
    <property type="component" value="Unassembled WGS sequence"/>
</dbReference>